<dbReference type="EMBL" id="WVIC01000013">
    <property type="protein sequence ID" value="NCJ06470.1"/>
    <property type="molecule type" value="Genomic_DNA"/>
</dbReference>
<protein>
    <submittedName>
        <fullName evidence="2">Uncharacterized protein</fullName>
    </submittedName>
</protein>
<proteinExistence type="predicted"/>
<comment type="caution">
    <text evidence="2">The sequence shown here is derived from an EMBL/GenBank/DDBJ whole genome shotgun (WGS) entry which is preliminary data.</text>
</comment>
<feature type="region of interest" description="Disordered" evidence="1">
    <location>
        <begin position="60"/>
        <end position="99"/>
    </location>
</feature>
<evidence type="ECO:0000313" key="2">
    <source>
        <dbReference type="EMBL" id="NCJ06470.1"/>
    </source>
</evidence>
<name>A0A8K2A7Z5_9CYAN</name>
<dbReference type="AlphaFoldDB" id="A0A8K2A7Z5"/>
<reference evidence="2" key="1">
    <citation type="submission" date="2019-12" db="EMBL/GenBank/DDBJ databases">
        <title>High-Quality draft genome sequences of three cyanobacteria isolated from the limestone walls of the Old Cathedral of Coimbra.</title>
        <authorList>
            <person name="Tiago I."/>
            <person name="Soares F."/>
            <person name="Portugal A."/>
        </authorList>
    </citation>
    <scope>NUCLEOTIDE SEQUENCE [LARGE SCALE GENOMIC DNA]</scope>
    <source>
        <strain evidence="2">C</strain>
    </source>
</reference>
<accession>A0A8K2A7Z5</accession>
<evidence type="ECO:0000256" key="1">
    <source>
        <dbReference type="SAM" id="MobiDB-lite"/>
    </source>
</evidence>
<dbReference type="RefSeq" id="WP_161824948.1">
    <property type="nucleotide sequence ID" value="NZ_WVIC01000013.1"/>
</dbReference>
<feature type="compositionally biased region" description="Polar residues" evidence="1">
    <location>
        <begin position="60"/>
        <end position="71"/>
    </location>
</feature>
<sequence>MAIIGVLSGAGGYIFGRESLKGVTQPLLNPFLNSSQDPDQAPRQGSDFLNEGEIIARIRAQTSGVEQQNTDSTPSKSPSSNNSSEAKSTEPTTVTLPTTVEDQGIRLEIRSVTQNQSDLTLNVALQNTSENPTQFLYSFIDVVDDQGRDLPTETLGLPAELAPKSDVYIGTIKVEALGSGVKSLSLTLADYPQQSVKLEVADIPVKE</sequence>
<evidence type="ECO:0000313" key="3">
    <source>
        <dbReference type="Proteomes" id="UP000607397"/>
    </source>
</evidence>
<gene>
    <name evidence="2" type="ORF">GS597_08085</name>
</gene>
<keyword evidence="3" id="KW-1185">Reference proteome</keyword>
<organism evidence="2 3">
    <name type="scientific">Petrachloros mirabilis ULC683</name>
    <dbReference type="NCBI Taxonomy" id="2781853"/>
    <lineage>
        <taxon>Bacteria</taxon>
        <taxon>Bacillati</taxon>
        <taxon>Cyanobacteriota</taxon>
        <taxon>Cyanophyceae</taxon>
        <taxon>Synechococcales</taxon>
        <taxon>Petrachlorosaceae</taxon>
        <taxon>Petrachloros</taxon>
        <taxon>Petrachloros mirabilis</taxon>
    </lineage>
</organism>
<dbReference type="Proteomes" id="UP000607397">
    <property type="component" value="Unassembled WGS sequence"/>
</dbReference>
<feature type="compositionally biased region" description="Low complexity" evidence="1">
    <location>
        <begin position="72"/>
        <end position="99"/>
    </location>
</feature>